<keyword evidence="1" id="KW-0812">Transmembrane</keyword>
<comment type="caution">
    <text evidence="2">The sequence shown here is derived from an EMBL/GenBank/DDBJ whole genome shotgun (WGS) entry which is preliminary data.</text>
</comment>
<evidence type="ECO:0000313" key="2">
    <source>
        <dbReference type="EMBL" id="MFB9905211.1"/>
    </source>
</evidence>
<dbReference type="EMBL" id="JBHLZU010000011">
    <property type="protein sequence ID" value="MFB9905211.1"/>
    <property type="molecule type" value="Genomic_DNA"/>
</dbReference>
<reference evidence="2 3" key="1">
    <citation type="submission" date="2024-09" db="EMBL/GenBank/DDBJ databases">
        <authorList>
            <person name="Sun Q."/>
            <person name="Mori K."/>
        </authorList>
    </citation>
    <scope>NUCLEOTIDE SEQUENCE [LARGE SCALE GENOMIC DNA]</scope>
    <source>
        <strain evidence="2 3">TBRC 7907</strain>
    </source>
</reference>
<sequence>MVEPRLHQPKRWWIVAVEVVLAVVFVLIAVWAWRRGIVPMEYPRQGGAPFQLERHEGQWWLLSVALCVAAGLALIDAVRQTMLAKRGKFEPEPEDLVLGRIA</sequence>
<accession>A0ABV5ZWG2</accession>
<gene>
    <name evidence="2" type="ORF">ACFFQA_14840</name>
</gene>
<evidence type="ECO:0000313" key="3">
    <source>
        <dbReference type="Proteomes" id="UP001589693"/>
    </source>
</evidence>
<dbReference type="Proteomes" id="UP001589693">
    <property type="component" value="Unassembled WGS sequence"/>
</dbReference>
<evidence type="ECO:0000256" key="1">
    <source>
        <dbReference type="SAM" id="Phobius"/>
    </source>
</evidence>
<feature type="transmembrane region" description="Helical" evidence="1">
    <location>
        <begin position="12"/>
        <end position="33"/>
    </location>
</feature>
<protein>
    <recommendedName>
        <fullName evidence="4">ABC transporter permease</fullName>
    </recommendedName>
</protein>
<keyword evidence="3" id="KW-1185">Reference proteome</keyword>
<feature type="transmembrane region" description="Helical" evidence="1">
    <location>
        <begin position="59"/>
        <end position="78"/>
    </location>
</feature>
<name>A0ABV5ZWG2_9PSEU</name>
<organism evidence="2 3">
    <name type="scientific">Allokutzneria oryzae</name>
    <dbReference type="NCBI Taxonomy" id="1378989"/>
    <lineage>
        <taxon>Bacteria</taxon>
        <taxon>Bacillati</taxon>
        <taxon>Actinomycetota</taxon>
        <taxon>Actinomycetes</taxon>
        <taxon>Pseudonocardiales</taxon>
        <taxon>Pseudonocardiaceae</taxon>
        <taxon>Allokutzneria</taxon>
    </lineage>
</organism>
<keyword evidence="1" id="KW-1133">Transmembrane helix</keyword>
<evidence type="ECO:0008006" key="4">
    <source>
        <dbReference type="Google" id="ProtNLM"/>
    </source>
</evidence>
<keyword evidence="1" id="KW-0472">Membrane</keyword>
<dbReference type="RefSeq" id="WP_377852522.1">
    <property type="nucleotide sequence ID" value="NZ_JBHLZU010000011.1"/>
</dbReference>
<proteinExistence type="predicted"/>